<feature type="compositionally biased region" description="Low complexity" evidence="1">
    <location>
        <begin position="278"/>
        <end position="294"/>
    </location>
</feature>
<evidence type="ECO:0000313" key="2">
    <source>
        <dbReference type="EMBL" id="SOQ35620.1"/>
    </source>
</evidence>
<sequence>MEEKDKINQLIRYDDEHKLRLIGRTKQFDTEEHRNLDNEIGKQTLSTEDNGDNGSDSVPICGVNSYHGRLNYTTTTQGDRALATRLNQESQMCVPFVSEYSDCNDDNLCSGCSKCTCTSEGEWSCRDVRECPQYSPEDALQEFGVNRINGEFDPNTNDAEGIFDSALDMLEYGGKRPTSRVREGWSYTTYIAPSLLHCSVIDHSDTITKAPDAKRSAPPMDTCNTRGVTELHGFFMKHELVNEQTNHLMVSNRRRPWTVKTPEALQVQMSKKNKKTVKTSSNPQVPAPQPQQDNDQLLDQLHSMTLNDFVDSLSRSKRSVSIAKGHKKRSVDKEMEKYNHNGNLSHTSNNSIHFYNTIDELNEGIVHQANNPINV</sequence>
<feature type="compositionally biased region" description="Polar residues" evidence="1">
    <location>
        <begin position="41"/>
        <end position="54"/>
    </location>
</feature>
<feature type="compositionally biased region" description="Basic and acidic residues" evidence="1">
    <location>
        <begin position="30"/>
        <end position="40"/>
    </location>
</feature>
<dbReference type="AlphaFoldDB" id="A0A2H1V447"/>
<feature type="region of interest" description="Disordered" evidence="1">
    <location>
        <begin position="30"/>
        <end position="54"/>
    </location>
</feature>
<name>A0A2H1V447_SPOFR</name>
<accession>A0A2H1V447</accession>
<dbReference type="EMBL" id="ODYU01000582">
    <property type="protein sequence ID" value="SOQ35620.1"/>
    <property type="molecule type" value="Genomic_DNA"/>
</dbReference>
<reference evidence="2" key="1">
    <citation type="submission" date="2016-07" db="EMBL/GenBank/DDBJ databases">
        <authorList>
            <person name="Bretaudeau A."/>
        </authorList>
    </citation>
    <scope>NUCLEOTIDE SEQUENCE</scope>
    <source>
        <strain evidence="2">Rice</strain>
        <tissue evidence="2">Whole body</tissue>
    </source>
</reference>
<gene>
    <name evidence="2" type="ORF">SFRICE_008761</name>
</gene>
<protein>
    <submittedName>
        <fullName evidence="2">SFRICE_008761</fullName>
    </submittedName>
</protein>
<organism evidence="2">
    <name type="scientific">Spodoptera frugiperda</name>
    <name type="common">Fall armyworm</name>
    <dbReference type="NCBI Taxonomy" id="7108"/>
    <lineage>
        <taxon>Eukaryota</taxon>
        <taxon>Metazoa</taxon>
        <taxon>Ecdysozoa</taxon>
        <taxon>Arthropoda</taxon>
        <taxon>Hexapoda</taxon>
        <taxon>Insecta</taxon>
        <taxon>Pterygota</taxon>
        <taxon>Neoptera</taxon>
        <taxon>Endopterygota</taxon>
        <taxon>Lepidoptera</taxon>
        <taxon>Glossata</taxon>
        <taxon>Ditrysia</taxon>
        <taxon>Noctuoidea</taxon>
        <taxon>Noctuidae</taxon>
        <taxon>Amphipyrinae</taxon>
        <taxon>Spodoptera</taxon>
    </lineage>
</organism>
<evidence type="ECO:0000256" key="1">
    <source>
        <dbReference type="SAM" id="MobiDB-lite"/>
    </source>
</evidence>
<feature type="region of interest" description="Disordered" evidence="1">
    <location>
        <begin position="268"/>
        <end position="294"/>
    </location>
</feature>
<proteinExistence type="predicted"/>